<evidence type="ECO:0000313" key="3">
    <source>
        <dbReference type="EMBL" id="MFD2056285.1"/>
    </source>
</evidence>
<feature type="transmembrane region" description="Helical" evidence="2">
    <location>
        <begin position="160"/>
        <end position="185"/>
    </location>
</feature>
<feature type="transmembrane region" description="Helical" evidence="2">
    <location>
        <begin position="51"/>
        <end position="71"/>
    </location>
</feature>
<protein>
    <submittedName>
        <fullName evidence="3">HdeD family acid-resistance protein</fullName>
    </submittedName>
</protein>
<dbReference type="InterPro" id="IPR052712">
    <property type="entry name" value="Acid_resist_chaperone_HdeD"/>
</dbReference>
<dbReference type="InterPro" id="IPR005325">
    <property type="entry name" value="DUF308_memb"/>
</dbReference>
<comment type="caution">
    <text evidence="3">The sequence shown here is derived from an EMBL/GenBank/DDBJ whole genome shotgun (WGS) entry which is preliminary data.</text>
</comment>
<dbReference type="PANTHER" id="PTHR34989">
    <property type="entry name" value="PROTEIN HDED"/>
    <property type="match status" value="1"/>
</dbReference>
<keyword evidence="4" id="KW-1185">Reference proteome</keyword>
<name>A0ABW4WI89_9HYPH</name>
<keyword evidence="2" id="KW-0472">Membrane</keyword>
<gene>
    <name evidence="3" type="ORF">ACFSQT_25415</name>
</gene>
<keyword evidence="2" id="KW-1133">Transmembrane helix</keyword>
<evidence type="ECO:0000313" key="4">
    <source>
        <dbReference type="Proteomes" id="UP001597349"/>
    </source>
</evidence>
<reference evidence="4" key="1">
    <citation type="journal article" date="2019" name="Int. J. Syst. Evol. Microbiol.">
        <title>The Global Catalogue of Microorganisms (GCM) 10K type strain sequencing project: providing services to taxonomists for standard genome sequencing and annotation.</title>
        <authorList>
            <consortium name="The Broad Institute Genomics Platform"/>
            <consortium name="The Broad Institute Genome Sequencing Center for Infectious Disease"/>
            <person name="Wu L."/>
            <person name="Ma J."/>
        </authorList>
    </citation>
    <scope>NUCLEOTIDE SEQUENCE [LARGE SCALE GENOMIC DNA]</scope>
    <source>
        <strain evidence="4">CGMCC 1.16226</strain>
    </source>
</reference>
<feature type="transmembrane region" description="Helical" evidence="2">
    <location>
        <begin position="21"/>
        <end position="45"/>
    </location>
</feature>
<dbReference type="Pfam" id="PF03729">
    <property type="entry name" value="DUF308"/>
    <property type="match status" value="1"/>
</dbReference>
<feature type="transmembrane region" description="Helical" evidence="2">
    <location>
        <begin position="103"/>
        <end position="124"/>
    </location>
</feature>
<feature type="transmembrane region" description="Helical" evidence="2">
    <location>
        <begin position="131"/>
        <end position="154"/>
    </location>
</feature>
<evidence type="ECO:0000256" key="2">
    <source>
        <dbReference type="SAM" id="Phobius"/>
    </source>
</evidence>
<dbReference type="EMBL" id="JBHUGY010000038">
    <property type="protein sequence ID" value="MFD2056285.1"/>
    <property type="molecule type" value="Genomic_DNA"/>
</dbReference>
<feature type="region of interest" description="Disordered" evidence="1">
    <location>
        <begin position="256"/>
        <end position="282"/>
    </location>
</feature>
<evidence type="ECO:0000256" key="1">
    <source>
        <dbReference type="SAM" id="MobiDB-lite"/>
    </source>
</evidence>
<feature type="compositionally biased region" description="Polar residues" evidence="1">
    <location>
        <begin position="268"/>
        <end position="282"/>
    </location>
</feature>
<dbReference type="RefSeq" id="WP_379023304.1">
    <property type="nucleotide sequence ID" value="NZ_JBHUGY010000038.1"/>
</dbReference>
<organism evidence="3 4">
    <name type="scientific">Mesorhizobium calcicola</name>
    <dbReference type="NCBI Taxonomy" id="1300310"/>
    <lineage>
        <taxon>Bacteria</taxon>
        <taxon>Pseudomonadati</taxon>
        <taxon>Pseudomonadota</taxon>
        <taxon>Alphaproteobacteria</taxon>
        <taxon>Hyphomicrobiales</taxon>
        <taxon>Phyllobacteriaceae</taxon>
        <taxon>Mesorhizobium</taxon>
    </lineage>
</organism>
<dbReference type="Proteomes" id="UP001597349">
    <property type="component" value="Unassembled WGS sequence"/>
</dbReference>
<dbReference type="PANTHER" id="PTHR34989:SF1">
    <property type="entry name" value="PROTEIN HDED"/>
    <property type="match status" value="1"/>
</dbReference>
<feature type="transmembrane region" description="Helical" evidence="2">
    <location>
        <begin position="78"/>
        <end position="97"/>
    </location>
</feature>
<accession>A0ABW4WI89</accession>
<sequence length="282" mass="30269">MTNAIERSRGLGSAFPELRAKWWLFTMLGIALLGLGFLGFANLSAATVPSVFHIGVLMSVAGIAQVVHAFNIQGWRSFAFWLSSGFAYAIAGIAAFHNPLLAALAYTLVLAITLIAAGILRFWVGLQSRRHLAWGWVAFSGTVTLLAGLVILFGRPFSTLAAPAAILAIDLTMQGATFLAFGFGLTSSALSWVQKIETGERESLGVSIWRNPPEAIAGSVPPHRSTFDSHDHRAIQLLRASIGKTSSAPDQYRVPCVPSGHSGRPWPNQFTSRSPPQQGMTK</sequence>
<keyword evidence="2" id="KW-0812">Transmembrane</keyword>
<proteinExistence type="predicted"/>